<dbReference type="AlphaFoldDB" id="A0A1H9FI21"/>
<proteinExistence type="predicted"/>
<keyword evidence="2" id="KW-1185">Reference proteome</keyword>
<dbReference type="PROSITE" id="PS51257">
    <property type="entry name" value="PROKAR_LIPOPROTEIN"/>
    <property type="match status" value="1"/>
</dbReference>
<sequence length="170" mass="19962">MIDKKVLLVFLTLPLFILLTGCLDSEEDVLEESNTLVKDVFLSDEVLDKNFELNRLEMYKPDSLEFSEARDQNLIFYENSQPFILFINELEAPNSKWYYNELQEKDDELHLRTFETDDEFAYFSAEEKEDDQFEVQVGIGGVKMATLTNISDLKEDVQEMMKMVKSIEKK</sequence>
<organism evidence="1 2">
    <name type="scientific">Piscibacillus halophilus</name>
    <dbReference type="NCBI Taxonomy" id="571933"/>
    <lineage>
        <taxon>Bacteria</taxon>
        <taxon>Bacillati</taxon>
        <taxon>Bacillota</taxon>
        <taxon>Bacilli</taxon>
        <taxon>Bacillales</taxon>
        <taxon>Bacillaceae</taxon>
        <taxon>Piscibacillus</taxon>
    </lineage>
</organism>
<dbReference type="OrthoDB" id="2450230at2"/>
<evidence type="ECO:0000313" key="1">
    <source>
        <dbReference type="EMBL" id="SEQ37123.1"/>
    </source>
</evidence>
<name>A0A1H9FI21_9BACI</name>
<dbReference type="STRING" id="571933.SAMN05216362_11223"/>
<gene>
    <name evidence="1" type="ORF">SAMN05216362_11223</name>
</gene>
<dbReference type="RefSeq" id="WP_091773390.1">
    <property type="nucleotide sequence ID" value="NZ_CAESCL010000040.1"/>
</dbReference>
<protein>
    <submittedName>
        <fullName evidence="1">Uncharacterized protein</fullName>
    </submittedName>
</protein>
<dbReference type="Proteomes" id="UP000199427">
    <property type="component" value="Unassembled WGS sequence"/>
</dbReference>
<dbReference type="EMBL" id="FOES01000012">
    <property type="protein sequence ID" value="SEQ37123.1"/>
    <property type="molecule type" value="Genomic_DNA"/>
</dbReference>
<evidence type="ECO:0000313" key="2">
    <source>
        <dbReference type="Proteomes" id="UP000199427"/>
    </source>
</evidence>
<reference evidence="1 2" key="1">
    <citation type="submission" date="2016-10" db="EMBL/GenBank/DDBJ databases">
        <authorList>
            <person name="de Groot N.N."/>
        </authorList>
    </citation>
    <scope>NUCLEOTIDE SEQUENCE [LARGE SCALE GENOMIC DNA]</scope>
    <source>
        <strain evidence="1 2">DSM 21633</strain>
    </source>
</reference>
<accession>A0A1H9FI21</accession>